<protein>
    <recommendedName>
        <fullName evidence="2">NADP-dependent oxidoreductase domain-containing protein</fullName>
    </recommendedName>
</protein>
<organism evidence="3 4">
    <name type="scientific">Paractinoplanes durhamensis</name>
    <dbReference type="NCBI Taxonomy" id="113563"/>
    <lineage>
        <taxon>Bacteria</taxon>
        <taxon>Bacillati</taxon>
        <taxon>Actinomycetota</taxon>
        <taxon>Actinomycetes</taxon>
        <taxon>Micromonosporales</taxon>
        <taxon>Micromonosporaceae</taxon>
        <taxon>Paractinoplanes</taxon>
    </lineage>
</organism>
<comment type="caution">
    <text evidence="3">The sequence shown here is derived from an EMBL/GenBank/DDBJ whole genome shotgun (WGS) entry which is preliminary data.</text>
</comment>
<dbReference type="InterPro" id="IPR053135">
    <property type="entry name" value="AKR2_Oxidoreductase"/>
</dbReference>
<reference evidence="3 4" key="1">
    <citation type="submission" date="2021-01" db="EMBL/GenBank/DDBJ databases">
        <title>Whole genome shotgun sequence of Actinoplanes durhamensis NBRC 14914.</title>
        <authorList>
            <person name="Komaki H."/>
            <person name="Tamura T."/>
        </authorList>
    </citation>
    <scope>NUCLEOTIDE SEQUENCE [LARGE SCALE GENOMIC DNA]</scope>
    <source>
        <strain evidence="3 4">NBRC 14914</strain>
    </source>
</reference>
<gene>
    <name evidence="3" type="ORF">Adu01nite_25340</name>
</gene>
<dbReference type="Gene3D" id="3.20.20.100">
    <property type="entry name" value="NADP-dependent oxidoreductase domain"/>
    <property type="match status" value="1"/>
</dbReference>
<feature type="compositionally biased region" description="Basic and acidic residues" evidence="1">
    <location>
        <begin position="285"/>
        <end position="323"/>
    </location>
</feature>
<accession>A0ABQ3YV17</accession>
<dbReference type="PANTHER" id="PTHR43312:SF1">
    <property type="entry name" value="NADP-DEPENDENT OXIDOREDUCTASE DOMAIN-CONTAINING PROTEIN"/>
    <property type="match status" value="1"/>
</dbReference>
<keyword evidence="4" id="KW-1185">Reference proteome</keyword>
<dbReference type="InterPro" id="IPR023210">
    <property type="entry name" value="NADP_OxRdtase_dom"/>
</dbReference>
<dbReference type="SUPFAM" id="SSF51430">
    <property type="entry name" value="NAD(P)-linked oxidoreductase"/>
    <property type="match status" value="1"/>
</dbReference>
<feature type="domain" description="NADP-dependent oxidoreductase" evidence="2">
    <location>
        <begin position="52"/>
        <end position="248"/>
    </location>
</feature>
<dbReference type="EMBL" id="BOML01000021">
    <property type="protein sequence ID" value="GIE01184.1"/>
    <property type="molecule type" value="Genomic_DNA"/>
</dbReference>
<dbReference type="PANTHER" id="PTHR43312">
    <property type="entry name" value="D-THREO-ALDOSE 1-DEHYDROGENASE"/>
    <property type="match status" value="1"/>
</dbReference>
<proteinExistence type="predicted"/>
<evidence type="ECO:0000259" key="2">
    <source>
        <dbReference type="Pfam" id="PF00248"/>
    </source>
</evidence>
<evidence type="ECO:0000313" key="4">
    <source>
        <dbReference type="Proteomes" id="UP000637628"/>
    </source>
</evidence>
<feature type="region of interest" description="Disordered" evidence="1">
    <location>
        <begin position="280"/>
        <end position="341"/>
    </location>
</feature>
<name>A0ABQ3YV17_9ACTN</name>
<evidence type="ECO:0000313" key="3">
    <source>
        <dbReference type="EMBL" id="GIE01184.1"/>
    </source>
</evidence>
<evidence type="ECO:0000256" key="1">
    <source>
        <dbReference type="SAM" id="MobiDB-lite"/>
    </source>
</evidence>
<dbReference type="Proteomes" id="UP000637628">
    <property type="component" value="Unassembled WGS sequence"/>
</dbReference>
<dbReference type="Pfam" id="PF00248">
    <property type="entry name" value="Aldo_ket_red"/>
    <property type="match status" value="1"/>
</dbReference>
<sequence length="361" mass="38247">MEGFALVLDGAMTIMERLAGTSRIGLGLAAVGRPGYINLGRDVDLPADRTVEVMRDRAHELLDRAYASGVRYFDVARSYGRAEEFLAGWLGGRPDVADVVVGSKWGYTYTAGWRIDAEKHEVKDHGVATFERQLGETRALLGDRLDLYQVHSVTPDSPALHDVELHAQLADLAAQGVTIGLSASGPGQGAVIRAALGVEVGGRPLFRSVQATWNLLEPSAGPALAEAHDAGCLVIVKEALANGRLAVGERAPGDVAALAAVLAQPWVTIALSGAATTAQLTSNMRAEDPRAEDPRADDPRADDPRAEDPRAEDPRADDPRAEDPQAEGPRAGDAEAGGAGWGELAMPAEVYWRERSALAWG</sequence>
<dbReference type="InterPro" id="IPR036812">
    <property type="entry name" value="NAD(P)_OxRdtase_dom_sf"/>
</dbReference>